<dbReference type="RefSeq" id="WP_123925668.1">
    <property type="nucleotide sequence ID" value="NZ_JBPSDP010000012.1"/>
</dbReference>
<organism evidence="2 3">
    <name type="scientific">Gordonia oryzae</name>
    <dbReference type="NCBI Taxonomy" id="2487349"/>
    <lineage>
        <taxon>Bacteria</taxon>
        <taxon>Bacillati</taxon>
        <taxon>Actinomycetota</taxon>
        <taxon>Actinomycetes</taxon>
        <taxon>Mycobacteriales</taxon>
        <taxon>Gordoniaceae</taxon>
        <taxon>Gordonia</taxon>
    </lineage>
</organism>
<comment type="caution">
    <text evidence="2">The sequence shown here is derived from an EMBL/GenBank/DDBJ whole genome shotgun (WGS) entry which is preliminary data.</text>
</comment>
<keyword evidence="1" id="KW-0472">Membrane</keyword>
<evidence type="ECO:0000313" key="2">
    <source>
        <dbReference type="EMBL" id="RPA65826.1"/>
    </source>
</evidence>
<name>A0A3N4GYN0_9ACTN</name>
<dbReference type="Proteomes" id="UP000267536">
    <property type="component" value="Unassembled WGS sequence"/>
</dbReference>
<feature type="transmembrane region" description="Helical" evidence="1">
    <location>
        <begin position="6"/>
        <end position="25"/>
    </location>
</feature>
<reference evidence="2 3" key="1">
    <citation type="submission" date="2018-11" db="EMBL/GenBank/DDBJ databases">
        <title>Draft genome sequence of Gordonia sp. RS15-1S isolated from rice stems.</title>
        <authorList>
            <person name="Muangham S."/>
        </authorList>
    </citation>
    <scope>NUCLEOTIDE SEQUENCE [LARGE SCALE GENOMIC DNA]</scope>
    <source>
        <strain evidence="2 3">RS15-1S</strain>
    </source>
</reference>
<accession>A0A3N4GYN0</accession>
<dbReference type="EMBL" id="RKMH01000002">
    <property type="protein sequence ID" value="RPA65826.1"/>
    <property type="molecule type" value="Genomic_DNA"/>
</dbReference>
<sequence>MITQVIAIFTALSGAGLLSWIAALVKQWMDRGHRRVHDESIVAATTRNLIEPVQQESERRLQRIVFLKRVIRRLDDHLDDCRDAARNAGITLPLMDDDLRNQIDEIGE</sequence>
<protein>
    <submittedName>
        <fullName evidence="2">Uncharacterized protein</fullName>
    </submittedName>
</protein>
<keyword evidence="1" id="KW-1133">Transmembrane helix</keyword>
<keyword evidence="1" id="KW-0812">Transmembrane</keyword>
<keyword evidence="3" id="KW-1185">Reference proteome</keyword>
<gene>
    <name evidence="2" type="ORF">EF294_03560</name>
</gene>
<dbReference type="AlphaFoldDB" id="A0A3N4GYN0"/>
<evidence type="ECO:0000256" key="1">
    <source>
        <dbReference type="SAM" id="Phobius"/>
    </source>
</evidence>
<evidence type="ECO:0000313" key="3">
    <source>
        <dbReference type="Proteomes" id="UP000267536"/>
    </source>
</evidence>
<proteinExistence type="predicted"/>